<dbReference type="Gene3D" id="3.30.70.100">
    <property type="match status" value="1"/>
</dbReference>
<dbReference type="SUPFAM" id="SSF55008">
    <property type="entry name" value="HMA, heavy metal-associated domain"/>
    <property type="match status" value="1"/>
</dbReference>
<sequence length="190" mass="20510">MKTLNIILVIAFVCTSLFAVAQAQETTVKAYGNCGMCKKHIETAAKEAGAAAAVWNKDTKILSLKFDASKTDSKKIQAKIAAAGYDTQDATATKEAYDKLDECCQYERKAAVKPTSKVDSYNCCKDMASCASCNNCKDLAKDCRKSACTKSCCKPTNNVVNKDLDQKSKRITLNAIKSQLVSNTASSCIK</sequence>
<evidence type="ECO:0000313" key="3">
    <source>
        <dbReference type="Proteomes" id="UP001595906"/>
    </source>
</evidence>
<evidence type="ECO:0000313" key="2">
    <source>
        <dbReference type="EMBL" id="MFC4231327.1"/>
    </source>
</evidence>
<keyword evidence="1" id="KW-0732">Signal</keyword>
<dbReference type="EMBL" id="JBHSDC010000003">
    <property type="protein sequence ID" value="MFC4231327.1"/>
    <property type="molecule type" value="Genomic_DNA"/>
</dbReference>
<keyword evidence="3" id="KW-1185">Reference proteome</keyword>
<dbReference type="InterPro" id="IPR036163">
    <property type="entry name" value="HMA_dom_sf"/>
</dbReference>
<dbReference type="Proteomes" id="UP001595906">
    <property type="component" value="Unassembled WGS sequence"/>
</dbReference>
<organism evidence="2 3">
    <name type="scientific">Parasediminibacterium paludis</name>
    <dbReference type="NCBI Taxonomy" id="908966"/>
    <lineage>
        <taxon>Bacteria</taxon>
        <taxon>Pseudomonadati</taxon>
        <taxon>Bacteroidota</taxon>
        <taxon>Chitinophagia</taxon>
        <taxon>Chitinophagales</taxon>
        <taxon>Chitinophagaceae</taxon>
        <taxon>Parasediminibacterium</taxon>
    </lineage>
</organism>
<protein>
    <submittedName>
        <fullName evidence="2">Heavy-metal-associated domain-containing protein</fullName>
    </submittedName>
</protein>
<proteinExistence type="predicted"/>
<feature type="chain" id="PRO_5046202389" evidence="1">
    <location>
        <begin position="24"/>
        <end position="190"/>
    </location>
</feature>
<comment type="caution">
    <text evidence="2">The sequence shown here is derived from an EMBL/GenBank/DDBJ whole genome shotgun (WGS) entry which is preliminary data.</text>
</comment>
<accession>A0ABV8PTI8</accession>
<name>A0ABV8PTI8_9BACT</name>
<gene>
    <name evidence="2" type="ORF">ACFOW1_05460</name>
</gene>
<reference evidence="3" key="1">
    <citation type="journal article" date="2019" name="Int. J. Syst. Evol. Microbiol.">
        <title>The Global Catalogue of Microorganisms (GCM) 10K type strain sequencing project: providing services to taxonomists for standard genome sequencing and annotation.</title>
        <authorList>
            <consortium name="The Broad Institute Genomics Platform"/>
            <consortium name="The Broad Institute Genome Sequencing Center for Infectious Disease"/>
            <person name="Wu L."/>
            <person name="Ma J."/>
        </authorList>
    </citation>
    <scope>NUCLEOTIDE SEQUENCE [LARGE SCALE GENOMIC DNA]</scope>
    <source>
        <strain evidence="3">CECT 8010</strain>
    </source>
</reference>
<dbReference type="RefSeq" id="WP_379012730.1">
    <property type="nucleotide sequence ID" value="NZ_JBHSDC010000003.1"/>
</dbReference>
<feature type="signal peptide" evidence="1">
    <location>
        <begin position="1"/>
        <end position="23"/>
    </location>
</feature>
<evidence type="ECO:0000256" key="1">
    <source>
        <dbReference type="SAM" id="SignalP"/>
    </source>
</evidence>